<sequence>MQKIESRLTVYFDGPFWVGIYERVLDGGLEVSKITFGAEPKDYEVLAFLMEHHGELRFSPPVDVSVKEVKNLNPKRMQRSLRRHRNEGLGTKSQQALAARREEQITVRKERRKDLREERKQHEKNKPRNSFFDGCIYLEKDQKKE</sequence>
<dbReference type="PIRSF" id="PIRSF021328">
    <property type="entry name" value="UCP021328"/>
    <property type="match status" value="1"/>
</dbReference>
<name>A0ABR7FXC6_9FIRM</name>
<accession>A0ABR7FXC6</accession>
<dbReference type="InterPro" id="IPR016787">
    <property type="entry name" value="UCP021328"/>
</dbReference>
<gene>
    <name evidence="2" type="ORF">H8S22_16745</name>
</gene>
<comment type="caution">
    <text evidence="2">The sequence shown here is derived from an EMBL/GenBank/DDBJ whole genome shotgun (WGS) entry which is preliminary data.</text>
</comment>
<feature type="compositionally biased region" description="Basic and acidic residues" evidence="1">
    <location>
        <begin position="99"/>
        <end position="126"/>
    </location>
</feature>
<evidence type="ECO:0000256" key="1">
    <source>
        <dbReference type="SAM" id="MobiDB-lite"/>
    </source>
</evidence>
<reference evidence="2 3" key="1">
    <citation type="submission" date="2020-08" db="EMBL/GenBank/DDBJ databases">
        <title>Genome public.</title>
        <authorList>
            <person name="Liu C."/>
            <person name="Sun Q."/>
        </authorList>
    </citation>
    <scope>NUCLEOTIDE SEQUENCE [LARGE SCALE GENOMIC DNA]</scope>
    <source>
        <strain evidence="2 3">NSJ-7</strain>
    </source>
</reference>
<proteinExistence type="predicted"/>
<keyword evidence="3" id="KW-1185">Reference proteome</keyword>
<dbReference type="Pfam" id="PF11208">
    <property type="entry name" value="DUF2992"/>
    <property type="match status" value="1"/>
</dbReference>
<protein>
    <submittedName>
        <fullName evidence="2">YjdF family protein</fullName>
    </submittedName>
</protein>
<dbReference type="EMBL" id="JACOOS010000032">
    <property type="protein sequence ID" value="MBC5679141.1"/>
    <property type="molecule type" value="Genomic_DNA"/>
</dbReference>
<feature type="compositionally biased region" description="Basic residues" evidence="1">
    <location>
        <begin position="76"/>
        <end position="85"/>
    </location>
</feature>
<dbReference type="RefSeq" id="WP_024727128.1">
    <property type="nucleotide sequence ID" value="NZ_JACOOS010000032.1"/>
</dbReference>
<organism evidence="2 3">
    <name type="scientific">Anaerostipes hominis</name>
    <name type="common">ex Liu et al. 2021</name>
    <dbReference type="NCBI Taxonomy" id="2763018"/>
    <lineage>
        <taxon>Bacteria</taxon>
        <taxon>Bacillati</taxon>
        <taxon>Bacillota</taxon>
        <taxon>Clostridia</taxon>
        <taxon>Lachnospirales</taxon>
        <taxon>Lachnospiraceae</taxon>
        <taxon>Anaerostipes</taxon>
    </lineage>
</organism>
<evidence type="ECO:0000313" key="2">
    <source>
        <dbReference type="EMBL" id="MBC5679141.1"/>
    </source>
</evidence>
<dbReference type="Proteomes" id="UP000635828">
    <property type="component" value="Unassembled WGS sequence"/>
</dbReference>
<evidence type="ECO:0000313" key="3">
    <source>
        <dbReference type="Proteomes" id="UP000635828"/>
    </source>
</evidence>
<feature type="region of interest" description="Disordered" evidence="1">
    <location>
        <begin position="74"/>
        <end position="145"/>
    </location>
</feature>